<evidence type="ECO:0000256" key="1">
    <source>
        <dbReference type="SAM" id="MobiDB-lite"/>
    </source>
</evidence>
<dbReference type="Proteomes" id="UP000001194">
    <property type="component" value="Unassembled WGS sequence"/>
</dbReference>
<dbReference type="OrthoDB" id="3066283at2759"/>
<dbReference type="GO" id="GO:0003676">
    <property type="term" value="F:nucleic acid binding"/>
    <property type="evidence" value="ECO:0007669"/>
    <property type="project" value="InterPro"/>
</dbReference>
<keyword evidence="3" id="KW-1185">Reference proteome</keyword>
<dbReference type="RefSeq" id="XP_001888603.1">
    <property type="nucleotide sequence ID" value="XM_001888568.1"/>
</dbReference>
<gene>
    <name evidence="2" type="ORF">LACBIDRAFT_313006</name>
</gene>
<accession>B0DXC0</accession>
<dbReference type="GeneID" id="6084239"/>
<protein>
    <submittedName>
        <fullName evidence="2">Predicted protein</fullName>
    </submittedName>
</protein>
<evidence type="ECO:0000313" key="2">
    <source>
        <dbReference type="EMBL" id="EDR00811.1"/>
    </source>
</evidence>
<sequence>MCGAIIANPDRKSERSLILQGASTPIISGGELNSVGGDYNRITINFQYQGVRRRTRENRHVSVSIIYSSLRPAESQERCDYQDFIFGITFLIRLVLRSRSPTAEGQSTRVGTSKFTLRWVAVHKGVTGNERVDKEAKRAAQGDSSTQEELPPILRKHLPYSASAVK</sequence>
<organism evidence="3">
    <name type="scientific">Laccaria bicolor (strain S238N-H82 / ATCC MYA-4686)</name>
    <name type="common">Bicoloured deceiver</name>
    <name type="synonym">Laccaria laccata var. bicolor</name>
    <dbReference type="NCBI Taxonomy" id="486041"/>
    <lineage>
        <taxon>Eukaryota</taxon>
        <taxon>Fungi</taxon>
        <taxon>Dikarya</taxon>
        <taxon>Basidiomycota</taxon>
        <taxon>Agaricomycotina</taxon>
        <taxon>Agaricomycetes</taxon>
        <taxon>Agaricomycetidae</taxon>
        <taxon>Agaricales</taxon>
        <taxon>Agaricineae</taxon>
        <taxon>Hydnangiaceae</taxon>
        <taxon>Laccaria</taxon>
    </lineage>
</organism>
<feature type="compositionally biased region" description="Basic and acidic residues" evidence="1">
    <location>
        <begin position="130"/>
        <end position="140"/>
    </location>
</feature>
<dbReference type="AlphaFoldDB" id="B0DXC0"/>
<dbReference type="InterPro" id="IPR012337">
    <property type="entry name" value="RNaseH-like_sf"/>
</dbReference>
<dbReference type="Gene3D" id="3.30.420.10">
    <property type="entry name" value="Ribonuclease H-like superfamily/Ribonuclease H"/>
    <property type="match status" value="1"/>
</dbReference>
<name>B0DXC0_LACBS</name>
<dbReference type="EMBL" id="DS547146">
    <property type="protein sequence ID" value="EDR00811.1"/>
    <property type="molecule type" value="Genomic_DNA"/>
</dbReference>
<evidence type="ECO:0000313" key="3">
    <source>
        <dbReference type="Proteomes" id="UP000001194"/>
    </source>
</evidence>
<proteinExistence type="predicted"/>
<dbReference type="InterPro" id="IPR036397">
    <property type="entry name" value="RNaseH_sf"/>
</dbReference>
<feature type="region of interest" description="Disordered" evidence="1">
    <location>
        <begin position="130"/>
        <end position="166"/>
    </location>
</feature>
<reference evidence="2 3" key="1">
    <citation type="journal article" date="2008" name="Nature">
        <title>The genome of Laccaria bicolor provides insights into mycorrhizal symbiosis.</title>
        <authorList>
            <person name="Martin F."/>
            <person name="Aerts A."/>
            <person name="Ahren D."/>
            <person name="Brun A."/>
            <person name="Danchin E.G.J."/>
            <person name="Duchaussoy F."/>
            <person name="Gibon J."/>
            <person name="Kohler A."/>
            <person name="Lindquist E."/>
            <person name="Pereda V."/>
            <person name="Salamov A."/>
            <person name="Shapiro H.J."/>
            <person name="Wuyts J."/>
            <person name="Blaudez D."/>
            <person name="Buee M."/>
            <person name="Brokstein P."/>
            <person name="Canbaeck B."/>
            <person name="Cohen D."/>
            <person name="Courty P.E."/>
            <person name="Coutinho P.M."/>
            <person name="Delaruelle C."/>
            <person name="Detter J.C."/>
            <person name="Deveau A."/>
            <person name="DiFazio S."/>
            <person name="Duplessis S."/>
            <person name="Fraissinet-Tachet L."/>
            <person name="Lucic E."/>
            <person name="Frey-Klett P."/>
            <person name="Fourrey C."/>
            <person name="Feussner I."/>
            <person name="Gay G."/>
            <person name="Grimwood J."/>
            <person name="Hoegger P.J."/>
            <person name="Jain P."/>
            <person name="Kilaru S."/>
            <person name="Labbe J."/>
            <person name="Lin Y.C."/>
            <person name="Legue V."/>
            <person name="Le Tacon F."/>
            <person name="Marmeisse R."/>
            <person name="Melayah D."/>
            <person name="Montanini B."/>
            <person name="Muratet M."/>
            <person name="Nehls U."/>
            <person name="Niculita-Hirzel H."/>
            <person name="Oudot-Le Secq M.P."/>
            <person name="Peter M."/>
            <person name="Quesneville H."/>
            <person name="Rajashekar B."/>
            <person name="Reich M."/>
            <person name="Rouhier N."/>
            <person name="Schmutz J."/>
            <person name="Yin T."/>
            <person name="Chalot M."/>
            <person name="Henrissat B."/>
            <person name="Kuees U."/>
            <person name="Lucas S."/>
            <person name="Van de Peer Y."/>
            <person name="Podila G.K."/>
            <person name="Polle A."/>
            <person name="Pukkila P.J."/>
            <person name="Richardson P.M."/>
            <person name="Rouze P."/>
            <person name="Sanders I.R."/>
            <person name="Stajich J.E."/>
            <person name="Tunlid A."/>
            <person name="Tuskan G."/>
            <person name="Grigoriev I.V."/>
        </authorList>
    </citation>
    <scope>NUCLEOTIDE SEQUENCE [LARGE SCALE GENOMIC DNA]</scope>
    <source>
        <strain evidence="3">S238N-H82 / ATCC MYA-4686</strain>
    </source>
</reference>
<dbReference type="SUPFAM" id="SSF53098">
    <property type="entry name" value="Ribonuclease H-like"/>
    <property type="match status" value="1"/>
</dbReference>
<dbReference type="KEGG" id="lbc:LACBIDRAFT_313006"/>
<dbReference type="InParanoid" id="B0DXC0"/>
<dbReference type="HOGENOM" id="CLU_1603012_0_0_1"/>